<evidence type="ECO:0000256" key="10">
    <source>
        <dbReference type="ARBA" id="ARBA00022723"/>
    </source>
</evidence>
<comment type="caution">
    <text evidence="21">The sequence shown here is derived from an EMBL/GenBank/DDBJ whole genome shotgun (WGS) entry which is preliminary data.</text>
</comment>
<evidence type="ECO:0000256" key="2">
    <source>
        <dbReference type="ARBA" id="ARBA00001946"/>
    </source>
</evidence>
<evidence type="ECO:0000256" key="15">
    <source>
        <dbReference type="ARBA" id="ARBA00030679"/>
    </source>
</evidence>
<keyword evidence="10" id="KW-0479">Metal-binding</keyword>
<feature type="transmembrane region" description="Helical" evidence="17">
    <location>
        <begin position="12"/>
        <end position="31"/>
    </location>
</feature>
<feature type="transmembrane region" description="Helical" evidence="17">
    <location>
        <begin position="139"/>
        <end position="158"/>
    </location>
</feature>
<evidence type="ECO:0000256" key="17">
    <source>
        <dbReference type="SAM" id="Phobius"/>
    </source>
</evidence>
<evidence type="ECO:0000259" key="18">
    <source>
        <dbReference type="Pfam" id="PF02516"/>
    </source>
</evidence>
<feature type="transmembrane region" description="Helical" evidence="17">
    <location>
        <begin position="459"/>
        <end position="480"/>
    </location>
</feature>
<evidence type="ECO:0000313" key="21">
    <source>
        <dbReference type="EMBL" id="KLK88796.1"/>
    </source>
</evidence>
<comment type="similarity">
    <text evidence="5">Belongs to the STT3 family.</text>
</comment>
<feature type="transmembrane region" description="Helical" evidence="17">
    <location>
        <begin position="363"/>
        <end position="382"/>
    </location>
</feature>
<evidence type="ECO:0000256" key="4">
    <source>
        <dbReference type="ARBA" id="ARBA00004922"/>
    </source>
</evidence>
<evidence type="ECO:0000256" key="12">
    <source>
        <dbReference type="ARBA" id="ARBA00022989"/>
    </source>
</evidence>
<evidence type="ECO:0000256" key="3">
    <source>
        <dbReference type="ARBA" id="ARBA00004651"/>
    </source>
</evidence>
<evidence type="ECO:0000256" key="5">
    <source>
        <dbReference type="ARBA" id="ARBA00010810"/>
    </source>
</evidence>
<dbReference type="InterPro" id="IPR003674">
    <property type="entry name" value="Oligo_trans_STT3"/>
</dbReference>
<comment type="pathway">
    <text evidence="4">Protein modification; protein glycosylation.</text>
</comment>
<dbReference type="RefSeq" id="WP_048183381.1">
    <property type="nucleotide sequence ID" value="NZ_JXOJ01000002.1"/>
</dbReference>
<feature type="transmembrane region" description="Helical" evidence="17">
    <location>
        <begin position="164"/>
        <end position="185"/>
    </location>
</feature>
<reference evidence="21 22" key="1">
    <citation type="journal article" date="2015" name="Int. J. Syst. Evol. Microbiol.">
        <title>Methanoculleus sediminis sp. nov., a methanogen from sediments near a submarine mud volcano.</title>
        <authorList>
            <person name="Chen S.C."/>
            <person name="Chen M.F."/>
            <person name="Lai M.C."/>
            <person name="Weng C.Y."/>
            <person name="Wu S.Y."/>
            <person name="Lin S."/>
            <person name="Yang T.F."/>
            <person name="Chen P.C."/>
        </authorList>
    </citation>
    <scope>NUCLEOTIDE SEQUENCE [LARGE SCALE GENOMIC DNA]</scope>
    <source>
        <strain evidence="21 22">S3Fa</strain>
    </source>
</reference>
<accession>A0A0H1R1Y2</accession>
<dbReference type="GO" id="GO:0005886">
    <property type="term" value="C:plasma membrane"/>
    <property type="evidence" value="ECO:0007669"/>
    <property type="project" value="UniProtKB-SubCell"/>
</dbReference>
<feature type="domain" description="Oligosaccharyl transferase STT3 N-terminal" evidence="18">
    <location>
        <begin position="47"/>
        <end position="424"/>
    </location>
</feature>
<keyword evidence="8" id="KW-0808">Transferase</keyword>
<dbReference type="UniPathway" id="UPA00378"/>
<dbReference type="InterPro" id="IPR041154">
    <property type="entry name" value="AglB_P1"/>
</dbReference>
<evidence type="ECO:0000256" key="1">
    <source>
        <dbReference type="ARBA" id="ARBA00001936"/>
    </source>
</evidence>
<evidence type="ECO:0000256" key="16">
    <source>
        <dbReference type="ARBA" id="ARBA00034066"/>
    </source>
</evidence>
<evidence type="ECO:0000259" key="20">
    <source>
        <dbReference type="Pfam" id="PF22627"/>
    </source>
</evidence>
<dbReference type="Gene3D" id="3.40.50.12610">
    <property type="match status" value="1"/>
</dbReference>
<feature type="transmembrane region" description="Helical" evidence="17">
    <location>
        <begin position="283"/>
        <end position="305"/>
    </location>
</feature>
<evidence type="ECO:0000256" key="7">
    <source>
        <dbReference type="ARBA" id="ARBA00022676"/>
    </source>
</evidence>
<keyword evidence="22" id="KW-1185">Reference proteome</keyword>
<dbReference type="GO" id="GO:0046872">
    <property type="term" value="F:metal ion binding"/>
    <property type="evidence" value="ECO:0007669"/>
    <property type="project" value="UniProtKB-KW"/>
</dbReference>
<dbReference type="Gene3D" id="2.60.40.3390">
    <property type="match status" value="1"/>
</dbReference>
<evidence type="ECO:0000256" key="9">
    <source>
        <dbReference type="ARBA" id="ARBA00022692"/>
    </source>
</evidence>
<dbReference type="Proteomes" id="UP000035301">
    <property type="component" value="Unassembled WGS sequence"/>
</dbReference>
<feature type="transmembrane region" description="Helical" evidence="17">
    <location>
        <begin position="250"/>
        <end position="271"/>
    </location>
</feature>
<sequence>MAPAARKDHKTALTAAALLVFMIVAVLLRAIPHATLVDGSFTSLIGADAWYNLRQVEVIAANYPGYAWFDPMTAYPGGKEVAWGPLFPFITATLCIAAGAAARPEIVYVAAWVPPLLAAAVVPVVYLTGKTLADRTTGLVAAGLIAIVSASFFARSIFGFVDHHVAETLFSTLFCLAYIAALAYAARHPVTLRQTKTILPVALLALGAGVAYLLGLLVMPTMILFALIAGVFTVIQAVRNHLDGTGPEGLLIVNAVTFAVPSAFLPISRFMVDSMSLSLYSIAHVYAYLLLIAATGLLAGISLALKGKQNEYLAALAALGVAGVAFLTLTDIGKTMMSGLTAFFGRDMTATAIREMGAWDLSLAWQSFNVGLLLIPAGLVLLAIRLRHENRPEVLFTIVWSIVILVATIQHLRFEYYLAVNLALLTAVVVAWALDYGLPGTAGYLREPEGKKKKKALPAAEVAAVGIAVLLTMALVGASASENIGYAQNGVPRTMLADDWRDALEWMGENTPDTGVDYYAIYDRDTFTYPEGSYGVMSWWDYGHWITFIAQRIPVTNPFQDNVAAATGFFLATTEEGADAAGSRYIVTDGRMAAEGFPSIAYWHDAETGTTPYATPLLVAVGGDTYRIEPFYRQAYYETMAVRLQTLDGTLVEPEEALYVEYDIGSVPETGYPLLTGSREMSPAEAQAAAGSYTGPGKAAVFGSDAAMPPGTVPALKHYRLVYESSPDPATSVKIFEHVEGAAIPGEGVIEVTVVTNTGREFVYRQASENGTFVVPYSTAGNPYDVKTVGGYRIGNEEITVTEEAVTGLA</sequence>
<dbReference type="STRING" id="1550566.SZ63_07430"/>
<evidence type="ECO:0000259" key="19">
    <source>
        <dbReference type="Pfam" id="PF18079"/>
    </source>
</evidence>
<keyword evidence="13 17" id="KW-0472">Membrane</keyword>
<keyword evidence="9 17" id="KW-0812">Transmembrane</keyword>
<evidence type="ECO:0000256" key="6">
    <source>
        <dbReference type="ARBA" id="ARBA00012602"/>
    </source>
</evidence>
<comment type="catalytic activity">
    <reaction evidence="16">
        <text>an archaeal dolichyl phosphooligosaccharide + [protein]-L-asparagine = an archaeal dolichyl phosphate + a glycoprotein with the oligosaccharide chain attached by N-beta-D-glycosyl linkage to a protein L-asparagine.</text>
        <dbReference type="EC" id="2.4.99.21"/>
    </reaction>
</comment>
<dbReference type="OrthoDB" id="82393at2157"/>
<dbReference type="InterPro" id="IPR048307">
    <property type="entry name" value="STT3_N"/>
</dbReference>
<feature type="domain" description="AglB-like core" evidence="20">
    <location>
        <begin position="499"/>
        <end position="593"/>
    </location>
</feature>
<keyword evidence="11" id="KW-0460">Magnesium</keyword>
<feature type="transmembrane region" description="Helical" evidence="17">
    <location>
        <begin position="106"/>
        <end position="127"/>
    </location>
</feature>
<feature type="transmembrane region" description="Helical" evidence="17">
    <location>
        <begin position="312"/>
        <end position="330"/>
    </location>
</feature>
<dbReference type="NCBIfam" id="TIGR04154">
    <property type="entry name" value="archaeo_STT3"/>
    <property type="match status" value="1"/>
</dbReference>
<dbReference type="EMBL" id="JXOJ01000002">
    <property type="protein sequence ID" value="KLK88796.1"/>
    <property type="molecule type" value="Genomic_DNA"/>
</dbReference>
<keyword evidence="12 17" id="KW-1133">Transmembrane helix</keyword>
<comment type="subcellular location">
    <subcellularLocation>
        <location evidence="3">Cell membrane</location>
        <topology evidence="3">Multi-pass membrane protein</topology>
    </subcellularLocation>
</comment>
<feature type="transmembrane region" description="Helical" evidence="17">
    <location>
        <begin position="394"/>
        <end position="412"/>
    </location>
</feature>
<evidence type="ECO:0000313" key="22">
    <source>
        <dbReference type="Proteomes" id="UP000035301"/>
    </source>
</evidence>
<protein>
    <recommendedName>
        <fullName evidence="6">dolichyl-phosphooligosaccharide-protein glycotransferase</fullName>
        <ecNumber evidence="6">2.4.99.21</ecNumber>
    </recommendedName>
    <alternativeName>
        <fullName evidence="15">Oligosaccharyl transferase</fullName>
    </alternativeName>
</protein>
<dbReference type="PATRIC" id="fig|1550566.3.peg.1614"/>
<dbReference type="AlphaFoldDB" id="A0A0H1R1Y2"/>
<comment type="cofactor">
    <cofactor evidence="2">
        <name>Mg(2+)</name>
        <dbReference type="ChEBI" id="CHEBI:18420"/>
    </cofactor>
</comment>
<keyword evidence="14" id="KW-0464">Manganese</keyword>
<evidence type="ECO:0000256" key="13">
    <source>
        <dbReference type="ARBA" id="ARBA00023136"/>
    </source>
</evidence>
<feature type="transmembrane region" description="Helical" evidence="17">
    <location>
        <begin position="418"/>
        <end position="438"/>
    </location>
</feature>
<comment type="cofactor">
    <cofactor evidence="1">
        <name>Mn(2+)</name>
        <dbReference type="ChEBI" id="CHEBI:29035"/>
    </cofactor>
</comment>
<evidence type="ECO:0000256" key="8">
    <source>
        <dbReference type="ARBA" id="ARBA00022679"/>
    </source>
</evidence>
<dbReference type="PANTHER" id="PTHR13872:SF1">
    <property type="entry name" value="DOLICHYL-DIPHOSPHOOLIGOSACCHARIDE--PROTEIN GLYCOSYLTRANSFERASE SUBUNIT STT3B"/>
    <property type="match status" value="1"/>
</dbReference>
<evidence type="ECO:0000256" key="14">
    <source>
        <dbReference type="ARBA" id="ARBA00023211"/>
    </source>
</evidence>
<keyword evidence="7" id="KW-0328">Glycosyltransferase</keyword>
<dbReference type="Pfam" id="PF22627">
    <property type="entry name" value="AglB_core-like"/>
    <property type="match status" value="1"/>
</dbReference>
<dbReference type="GO" id="GO:0004576">
    <property type="term" value="F:oligosaccharyl transferase activity"/>
    <property type="evidence" value="ECO:0007669"/>
    <property type="project" value="InterPro"/>
</dbReference>
<proteinExistence type="inferred from homology"/>
<feature type="domain" description="Archaeal glycosylation protein B peripheral" evidence="19">
    <location>
        <begin position="739"/>
        <end position="807"/>
    </location>
</feature>
<organism evidence="21 22">
    <name type="scientific">Methanoculleus sediminis</name>
    <dbReference type="NCBI Taxonomy" id="1550566"/>
    <lineage>
        <taxon>Archaea</taxon>
        <taxon>Methanobacteriati</taxon>
        <taxon>Methanobacteriota</taxon>
        <taxon>Stenosarchaea group</taxon>
        <taxon>Methanomicrobia</taxon>
        <taxon>Methanomicrobiales</taxon>
        <taxon>Methanomicrobiaceae</taxon>
        <taxon>Methanoculleus</taxon>
    </lineage>
</organism>
<dbReference type="InterPro" id="IPR054479">
    <property type="entry name" value="AglB-like_core"/>
</dbReference>
<dbReference type="PANTHER" id="PTHR13872">
    <property type="entry name" value="DOLICHYL-DIPHOSPHOOLIGOSACCHARIDE--PROTEIN GLYCOSYLTRANSFERASE SUBUNIT"/>
    <property type="match status" value="1"/>
</dbReference>
<name>A0A0H1R1Y2_9EURY</name>
<dbReference type="Pfam" id="PF18079">
    <property type="entry name" value="AglB_L1"/>
    <property type="match status" value="1"/>
</dbReference>
<gene>
    <name evidence="21" type="ORF">SZ63_07430</name>
</gene>
<dbReference type="EC" id="2.4.99.21" evidence="6"/>
<dbReference type="Pfam" id="PF02516">
    <property type="entry name" value="STT3"/>
    <property type="match status" value="1"/>
</dbReference>
<feature type="transmembrane region" description="Helical" evidence="17">
    <location>
        <begin position="81"/>
        <end position="100"/>
    </location>
</feature>
<dbReference type="InterPro" id="IPR026410">
    <property type="entry name" value="OlisacTrfase_arch"/>
</dbReference>
<evidence type="ECO:0000256" key="11">
    <source>
        <dbReference type="ARBA" id="ARBA00022842"/>
    </source>
</evidence>